<comment type="caution">
    <text evidence="3">The sequence shown here is derived from an EMBL/GenBank/DDBJ whole genome shotgun (WGS) entry which is preliminary data.</text>
</comment>
<accession>A0A1X1RPF1</accession>
<dbReference type="RefSeq" id="WP_085092387.1">
    <property type="nucleotide sequence ID" value="NZ_AP022603.1"/>
</dbReference>
<dbReference type="AlphaFoldDB" id="A0A1X1RPF1"/>
<feature type="transmembrane region" description="Helical" evidence="2">
    <location>
        <begin position="82"/>
        <end position="105"/>
    </location>
</feature>
<gene>
    <name evidence="3" type="ORF">AWC04_00025</name>
</gene>
<sequence>MSRWITVVWHVGTLAVAGVLYFFFTLPRWSELAGELSPTAGTVLRIVTAVLLASAAAPVYLDLRRTRKPELGSPQLSLTLHAWSIAGALASGILVLATAITEIWLDLDTAGAWLFAIYAAAAAVALLGAFAFYLSFAAETAPPLEPVKTIKLTKPEAKTEAEAEADEADEDEADDESDDESDDSESDAESKSDDSEDAPAEATAADPEEPPVSKWKPADDAEKAAAPAGNRYRLRNRRPRG</sequence>
<name>A0A1X1RPF1_MYCFA</name>
<dbReference type="OrthoDB" id="4726219at2"/>
<feature type="transmembrane region" description="Helical" evidence="2">
    <location>
        <begin position="44"/>
        <end position="61"/>
    </location>
</feature>
<proteinExistence type="predicted"/>
<dbReference type="Proteomes" id="UP000193484">
    <property type="component" value="Unassembled WGS sequence"/>
</dbReference>
<keyword evidence="2" id="KW-0472">Membrane</keyword>
<keyword evidence="4" id="KW-1185">Reference proteome</keyword>
<evidence type="ECO:0000313" key="3">
    <source>
        <dbReference type="EMBL" id="ORV10784.1"/>
    </source>
</evidence>
<feature type="compositionally biased region" description="Basic residues" evidence="1">
    <location>
        <begin position="232"/>
        <end position="241"/>
    </location>
</feature>
<evidence type="ECO:0000313" key="4">
    <source>
        <dbReference type="Proteomes" id="UP000193484"/>
    </source>
</evidence>
<protein>
    <submittedName>
        <fullName evidence="3">Uncharacterized protein</fullName>
    </submittedName>
</protein>
<organism evidence="3 4">
    <name type="scientific">Mycolicibacterium fallax</name>
    <name type="common">Mycobacterium fallax</name>
    <dbReference type="NCBI Taxonomy" id="1793"/>
    <lineage>
        <taxon>Bacteria</taxon>
        <taxon>Bacillati</taxon>
        <taxon>Actinomycetota</taxon>
        <taxon>Actinomycetes</taxon>
        <taxon>Mycobacteriales</taxon>
        <taxon>Mycobacteriaceae</taxon>
        <taxon>Mycolicibacterium</taxon>
    </lineage>
</organism>
<dbReference type="EMBL" id="LQOJ01000001">
    <property type="protein sequence ID" value="ORV10784.1"/>
    <property type="molecule type" value="Genomic_DNA"/>
</dbReference>
<keyword evidence="2" id="KW-1133">Transmembrane helix</keyword>
<feature type="compositionally biased region" description="Acidic residues" evidence="1">
    <location>
        <begin position="162"/>
        <end position="187"/>
    </location>
</feature>
<feature type="transmembrane region" description="Helical" evidence="2">
    <location>
        <begin position="7"/>
        <end position="24"/>
    </location>
</feature>
<keyword evidence="2" id="KW-0812">Transmembrane</keyword>
<dbReference type="InterPro" id="IPR058689">
    <property type="entry name" value="LUCA"/>
</dbReference>
<dbReference type="STRING" id="1793.AWC04_00025"/>
<evidence type="ECO:0000256" key="1">
    <source>
        <dbReference type="SAM" id="MobiDB-lite"/>
    </source>
</evidence>
<dbReference type="Pfam" id="PF26307">
    <property type="entry name" value="LUCA"/>
    <property type="match status" value="1"/>
</dbReference>
<reference evidence="3 4" key="1">
    <citation type="submission" date="2016-01" db="EMBL/GenBank/DDBJ databases">
        <title>The new phylogeny of the genus Mycobacterium.</title>
        <authorList>
            <person name="Tarcisio F."/>
            <person name="Conor M."/>
            <person name="Antonella G."/>
            <person name="Elisabetta G."/>
            <person name="Giulia F.S."/>
            <person name="Sara T."/>
            <person name="Anna F."/>
            <person name="Clotilde B."/>
            <person name="Roberto B."/>
            <person name="Veronica D.S."/>
            <person name="Fabio R."/>
            <person name="Monica P."/>
            <person name="Olivier J."/>
            <person name="Enrico T."/>
            <person name="Nicola S."/>
        </authorList>
    </citation>
    <scope>NUCLEOTIDE SEQUENCE [LARGE SCALE GENOMIC DNA]</scope>
    <source>
        <strain evidence="3 4">DSM 44179</strain>
    </source>
</reference>
<feature type="region of interest" description="Disordered" evidence="1">
    <location>
        <begin position="152"/>
        <end position="241"/>
    </location>
</feature>
<feature type="transmembrane region" description="Helical" evidence="2">
    <location>
        <begin position="111"/>
        <end position="134"/>
    </location>
</feature>
<evidence type="ECO:0000256" key="2">
    <source>
        <dbReference type="SAM" id="Phobius"/>
    </source>
</evidence>